<keyword evidence="7" id="KW-1185">Reference proteome</keyword>
<dbReference type="AlphaFoldDB" id="A0A0R0AFF3"/>
<gene>
    <name evidence="6" type="ORF">ARC20_09325</name>
</gene>
<comment type="caution">
    <text evidence="6">The sequence shown here is derived from an EMBL/GenBank/DDBJ whole genome shotgun (WGS) entry which is preliminary data.</text>
</comment>
<keyword evidence="2" id="KW-0677">Repeat</keyword>
<dbReference type="InterPro" id="IPR002048">
    <property type="entry name" value="EF_hand_dom"/>
</dbReference>
<reference evidence="6 7" key="1">
    <citation type="submission" date="2015-10" db="EMBL/GenBank/DDBJ databases">
        <title>Genome sequencing and analysis of members of genus Stenotrophomonas.</title>
        <authorList>
            <person name="Patil P.P."/>
            <person name="Midha S."/>
            <person name="Patil P.B."/>
        </authorList>
    </citation>
    <scope>NUCLEOTIDE SEQUENCE [LARGE SCALE GENOMIC DNA]</scope>
    <source>
        <strain evidence="6 7">JCM 16536</strain>
    </source>
</reference>
<feature type="chain" id="PRO_5006390698" description="EF-hand domain-containing protein" evidence="4">
    <location>
        <begin position="22"/>
        <end position="175"/>
    </location>
</feature>
<dbReference type="SUPFAM" id="SSF47473">
    <property type="entry name" value="EF-hand"/>
    <property type="match status" value="1"/>
</dbReference>
<dbReference type="EMBL" id="LLXU01000074">
    <property type="protein sequence ID" value="KRG43629.1"/>
    <property type="molecule type" value="Genomic_DNA"/>
</dbReference>
<evidence type="ECO:0000313" key="6">
    <source>
        <dbReference type="EMBL" id="KRG43629.1"/>
    </source>
</evidence>
<feature type="region of interest" description="Disordered" evidence="3">
    <location>
        <begin position="132"/>
        <end position="175"/>
    </location>
</feature>
<dbReference type="GO" id="GO:0005509">
    <property type="term" value="F:calcium ion binding"/>
    <property type="evidence" value="ECO:0007669"/>
    <property type="project" value="InterPro"/>
</dbReference>
<evidence type="ECO:0000256" key="2">
    <source>
        <dbReference type="ARBA" id="ARBA00022737"/>
    </source>
</evidence>
<proteinExistence type="predicted"/>
<name>A0A0R0AFF3_9GAMM</name>
<feature type="domain" description="EF-hand" evidence="5">
    <location>
        <begin position="103"/>
        <end position="138"/>
    </location>
</feature>
<dbReference type="PROSITE" id="PS00018">
    <property type="entry name" value="EF_HAND_1"/>
    <property type="match status" value="2"/>
</dbReference>
<dbReference type="Pfam" id="PF13499">
    <property type="entry name" value="EF-hand_7"/>
    <property type="match status" value="1"/>
</dbReference>
<dbReference type="Proteomes" id="UP000051802">
    <property type="component" value="Unassembled WGS sequence"/>
</dbReference>
<dbReference type="Gene3D" id="1.10.238.10">
    <property type="entry name" value="EF-hand"/>
    <property type="match status" value="2"/>
</dbReference>
<dbReference type="PROSITE" id="PS50222">
    <property type="entry name" value="EF_HAND_2"/>
    <property type="match status" value="2"/>
</dbReference>
<feature type="compositionally biased region" description="Low complexity" evidence="3">
    <location>
        <begin position="162"/>
        <end position="175"/>
    </location>
</feature>
<feature type="domain" description="EF-hand" evidence="5">
    <location>
        <begin position="60"/>
        <end position="95"/>
    </location>
</feature>
<protein>
    <recommendedName>
        <fullName evidence="5">EF-hand domain-containing protein</fullName>
    </recommendedName>
</protein>
<keyword evidence="4" id="KW-0732">Signal</keyword>
<accession>A0A0R0AFF3</accession>
<feature type="signal peptide" evidence="4">
    <location>
        <begin position="1"/>
        <end position="21"/>
    </location>
</feature>
<dbReference type="OrthoDB" id="6706523at2"/>
<evidence type="ECO:0000256" key="4">
    <source>
        <dbReference type="SAM" id="SignalP"/>
    </source>
</evidence>
<evidence type="ECO:0000256" key="3">
    <source>
        <dbReference type="SAM" id="MobiDB-lite"/>
    </source>
</evidence>
<dbReference type="PANTHER" id="PTHR10827">
    <property type="entry name" value="RETICULOCALBIN"/>
    <property type="match status" value="1"/>
</dbReference>
<keyword evidence="1" id="KW-0479">Metal-binding</keyword>
<evidence type="ECO:0000313" key="7">
    <source>
        <dbReference type="Proteomes" id="UP000051802"/>
    </source>
</evidence>
<feature type="compositionally biased region" description="Basic and acidic residues" evidence="3">
    <location>
        <begin position="134"/>
        <end position="153"/>
    </location>
</feature>
<dbReference type="RefSeq" id="WP_057646325.1">
    <property type="nucleotide sequence ID" value="NZ_LLXU01000074.1"/>
</dbReference>
<organism evidence="6 7">
    <name type="scientific">Stenotrophomonas panacihumi</name>
    <dbReference type="NCBI Taxonomy" id="676599"/>
    <lineage>
        <taxon>Bacteria</taxon>
        <taxon>Pseudomonadati</taxon>
        <taxon>Pseudomonadota</taxon>
        <taxon>Gammaproteobacteria</taxon>
        <taxon>Lysobacterales</taxon>
        <taxon>Lysobacteraceae</taxon>
        <taxon>Stenotrophomonas</taxon>
    </lineage>
</organism>
<dbReference type="InterPro" id="IPR011992">
    <property type="entry name" value="EF-hand-dom_pair"/>
</dbReference>
<dbReference type="Pfam" id="PF13202">
    <property type="entry name" value="EF-hand_5"/>
    <property type="match status" value="2"/>
</dbReference>
<sequence>MKMHSLAIACSLLLAPALALAATETVDQKVQDKVGGHGEDPTAFIAEHDLNGDGQVDAAEFEKFRRARFAETDTNGDGVLSRDEYVGEFERRLKHVEGQTNERQMKQADVRFNVLDKDKDGKMTWDEYAASGDRLFKRADRNGDGVVDARDNQAADPEAEQAAKPATKPASKPAK</sequence>
<dbReference type="PANTHER" id="PTHR10827:SF98">
    <property type="entry name" value="45 KDA CALCIUM-BINDING PROTEIN"/>
    <property type="match status" value="1"/>
</dbReference>
<evidence type="ECO:0000259" key="5">
    <source>
        <dbReference type="PROSITE" id="PS50222"/>
    </source>
</evidence>
<dbReference type="STRING" id="676599.ARC20_09325"/>
<dbReference type="InterPro" id="IPR018247">
    <property type="entry name" value="EF_Hand_1_Ca_BS"/>
</dbReference>
<evidence type="ECO:0000256" key="1">
    <source>
        <dbReference type="ARBA" id="ARBA00022723"/>
    </source>
</evidence>